<dbReference type="Gene3D" id="3.40.50.300">
    <property type="entry name" value="P-loop containing nucleotide triphosphate hydrolases"/>
    <property type="match status" value="1"/>
</dbReference>
<keyword evidence="6 8" id="KW-1133">Transmembrane helix</keyword>
<feature type="transmembrane region" description="Helical" evidence="8">
    <location>
        <begin position="748"/>
        <end position="770"/>
    </location>
</feature>
<feature type="transmembrane region" description="Helical" evidence="8">
    <location>
        <begin position="617"/>
        <end position="635"/>
    </location>
</feature>
<accession>A0AAV1IKY1</accession>
<evidence type="ECO:0000256" key="7">
    <source>
        <dbReference type="ARBA" id="ARBA00023136"/>
    </source>
</evidence>
<dbReference type="InterPro" id="IPR013525">
    <property type="entry name" value="ABC2_TM"/>
</dbReference>
<evidence type="ECO:0000313" key="10">
    <source>
        <dbReference type="EMBL" id="CAK0786885.1"/>
    </source>
</evidence>
<dbReference type="GO" id="GO:0016887">
    <property type="term" value="F:ATP hydrolysis activity"/>
    <property type="evidence" value="ECO:0007669"/>
    <property type="project" value="InterPro"/>
</dbReference>
<evidence type="ECO:0000256" key="2">
    <source>
        <dbReference type="ARBA" id="ARBA00022448"/>
    </source>
</evidence>
<feature type="transmembrane region" description="Helical" evidence="8">
    <location>
        <begin position="530"/>
        <end position="553"/>
    </location>
</feature>
<keyword evidence="11" id="KW-1185">Reference proteome</keyword>
<feature type="transmembrane region" description="Helical" evidence="8">
    <location>
        <begin position="702"/>
        <end position="721"/>
    </location>
</feature>
<dbReference type="Pfam" id="PF00005">
    <property type="entry name" value="ABC_tran"/>
    <property type="match status" value="1"/>
</dbReference>
<organism evidence="10 11">
    <name type="scientific">Coccomyxa viridis</name>
    <dbReference type="NCBI Taxonomy" id="1274662"/>
    <lineage>
        <taxon>Eukaryota</taxon>
        <taxon>Viridiplantae</taxon>
        <taxon>Chlorophyta</taxon>
        <taxon>core chlorophytes</taxon>
        <taxon>Trebouxiophyceae</taxon>
        <taxon>Trebouxiophyceae incertae sedis</taxon>
        <taxon>Coccomyxaceae</taxon>
        <taxon>Coccomyxa</taxon>
    </lineage>
</organism>
<gene>
    <name evidence="10" type="ORF">CVIRNUC_010099</name>
</gene>
<dbReference type="SMART" id="SM00382">
    <property type="entry name" value="AAA"/>
    <property type="match status" value="1"/>
</dbReference>
<feature type="domain" description="ABC transporter" evidence="9">
    <location>
        <begin position="191"/>
        <end position="437"/>
    </location>
</feature>
<evidence type="ECO:0000259" key="9">
    <source>
        <dbReference type="PROSITE" id="PS50893"/>
    </source>
</evidence>
<dbReference type="GO" id="GO:0016020">
    <property type="term" value="C:membrane"/>
    <property type="evidence" value="ECO:0007669"/>
    <property type="project" value="UniProtKB-SubCell"/>
</dbReference>
<dbReference type="InterPro" id="IPR003593">
    <property type="entry name" value="AAA+_ATPase"/>
</dbReference>
<sequence length="775" mass="85199">MGPACVQWDNVQQDSACDMYGESVVLIPADEDNVALTEGRLGSMSHAAGVSPEPIDAAPVFVAARPAVSAQDTPADSQGPCVSPQPVRSAVTAATEPDLVASAREALPQQRPGCLAWPTPAHACELAGVPIEVNPAAAADTAPMQGRQPHLDHDSAEILHGSTSQGRVQSARSQYCKTFIEAFQLSLPGVPRTRDVSYAVRDRRNRRSRLTILQGVSGFFSPGEMAAVMGPSGSGKSTILDLLAGRKTVGEQEGNILFSGARPTQGFLKRHTGYVEQFDTLVPELTVREMLLYTAELKCPRSEPLSQKRRRVHQLLSTLALQGCAHTVIGNVLTRGISGGQAKRTNIGIALITNPQVLFLDEPTSGLDSYTTHEVMTVVRSLLGRGITICATIHCPPPHTFNLFDRVLIMQRGRVAYFGLNGQPAINYFYDHFEKIRKKGSNENLAEWIVDISTEADRQGSDIFTETYKHSVLKKQNDLDTAFHIAAGSNYTSKENLKALSSKSGTSTPMWLGLWVMLKYRTRSNYCSRLYLFGRIFDKACFSFATATFYLAAGRNSSAANVPNLAGLLYMWVILPAYGAGPYLPAIVMERPMYVRETSDGLYSPLTYLLYKMVEELTMAVLMSVGFAVPVFYACQMQGSFFVFWLSWLISLADGIAFAYGAAAVSPTIDIANCVMLTYPTVLCFAGGYILRWADIPRYWSWLGNINWLWYTWGATMINQYRGSDVQLYGGQVVLEYYSLEGASEWAFLGYAALTFVFFFAVTLIALVHLKHHKR</sequence>
<evidence type="ECO:0000256" key="3">
    <source>
        <dbReference type="ARBA" id="ARBA00022692"/>
    </source>
</evidence>
<dbReference type="PROSITE" id="PS50893">
    <property type="entry name" value="ABC_TRANSPORTER_2"/>
    <property type="match status" value="1"/>
</dbReference>
<dbReference type="Proteomes" id="UP001314263">
    <property type="component" value="Unassembled WGS sequence"/>
</dbReference>
<feature type="transmembrane region" description="Helical" evidence="8">
    <location>
        <begin position="669"/>
        <end position="690"/>
    </location>
</feature>
<keyword evidence="2" id="KW-0813">Transport</keyword>
<dbReference type="Pfam" id="PF01061">
    <property type="entry name" value="ABC2_membrane"/>
    <property type="match status" value="1"/>
</dbReference>
<evidence type="ECO:0000313" key="11">
    <source>
        <dbReference type="Proteomes" id="UP001314263"/>
    </source>
</evidence>
<proteinExistence type="predicted"/>
<name>A0AAV1IKY1_9CHLO</name>
<dbReference type="EMBL" id="CAUYUE010000015">
    <property type="protein sequence ID" value="CAK0786885.1"/>
    <property type="molecule type" value="Genomic_DNA"/>
</dbReference>
<dbReference type="SUPFAM" id="SSF52540">
    <property type="entry name" value="P-loop containing nucleoside triphosphate hydrolases"/>
    <property type="match status" value="1"/>
</dbReference>
<evidence type="ECO:0000256" key="4">
    <source>
        <dbReference type="ARBA" id="ARBA00022741"/>
    </source>
</evidence>
<evidence type="ECO:0000256" key="1">
    <source>
        <dbReference type="ARBA" id="ARBA00004141"/>
    </source>
</evidence>
<comment type="subcellular location">
    <subcellularLocation>
        <location evidence="1">Membrane</location>
        <topology evidence="1">Multi-pass membrane protein</topology>
    </subcellularLocation>
</comment>
<dbReference type="GO" id="GO:0005524">
    <property type="term" value="F:ATP binding"/>
    <property type="evidence" value="ECO:0007669"/>
    <property type="project" value="UniProtKB-KW"/>
</dbReference>
<evidence type="ECO:0000256" key="8">
    <source>
        <dbReference type="SAM" id="Phobius"/>
    </source>
</evidence>
<protein>
    <recommendedName>
        <fullName evidence="9">ABC transporter domain-containing protein</fullName>
    </recommendedName>
</protein>
<keyword evidence="7 8" id="KW-0472">Membrane</keyword>
<keyword evidence="5" id="KW-0067">ATP-binding</keyword>
<evidence type="ECO:0000256" key="6">
    <source>
        <dbReference type="ARBA" id="ARBA00022989"/>
    </source>
</evidence>
<keyword evidence="4" id="KW-0547">Nucleotide-binding</keyword>
<dbReference type="PANTHER" id="PTHR48041">
    <property type="entry name" value="ABC TRANSPORTER G FAMILY MEMBER 28"/>
    <property type="match status" value="1"/>
</dbReference>
<dbReference type="PANTHER" id="PTHR48041:SF91">
    <property type="entry name" value="ABC TRANSPORTER G FAMILY MEMBER 28"/>
    <property type="match status" value="1"/>
</dbReference>
<dbReference type="InterPro" id="IPR050352">
    <property type="entry name" value="ABCG_transporters"/>
</dbReference>
<evidence type="ECO:0000256" key="5">
    <source>
        <dbReference type="ARBA" id="ARBA00022840"/>
    </source>
</evidence>
<feature type="transmembrane region" description="Helical" evidence="8">
    <location>
        <begin position="642"/>
        <end position="663"/>
    </location>
</feature>
<dbReference type="InterPro" id="IPR027417">
    <property type="entry name" value="P-loop_NTPase"/>
</dbReference>
<feature type="transmembrane region" description="Helical" evidence="8">
    <location>
        <begin position="565"/>
        <end position="584"/>
    </location>
</feature>
<dbReference type="InterPro" id="IPR003439">
    <property type="entry name" value="ABC_transporter-like_ATP-bd"/>
</dbReference>
<keyword evidence="3 8" id="KW-0812">Transmembrane</keyword>
<dbReference type="AlphaFoldDB" id="A0AAV1IKY1"/>
<dbReference type="GO" id="GO:0140359">
    <property type="term" value="F:ABC-type transporter activity"/>
    <property type="evidence" value="ECO:0007669"/>
    <property type="project" value="InterPro"/>
</dbReference>
<comment type="caution">
    <text evidence="10">The sequence shown here is derived from an EMBL/GenBank/DDBJ whole genome shotgun (WGS) entry which is preliminary data.</text>
</comment>
<reference evidence="10 11" key="1">
    <citation type="submission" date="2023-10" db="EMBL/GenBank/DDBJ databases">
        <authorList>
            <person name="Maclean D."/>
            <person name="Macfadyen A."/>
        </authorList>
    </citation>
    <scope>NUCLEOTIDE SEQUENCE [LARGE SCALE GENOMIC DNA]</scope>
</reference>